<gene>
    <name evidence="2" type="ORF">SBA5_70047</name>
</gene>
<protein>
    <submittedName>
        <fullName evidence="2">Uncharacterized protein</fullName>
    </submittedName>
</protein>
<organism evidence="2 3">
    <name type="scientific">Candidatus Sulfuritelmatomonas gaucii</name>
    <dbReference type="NCBI Taxonomy" id="2043161"/>
    <lineage>
        <taxon>Bacteria</taxon>
        <taxon>Pseudomonadati</taxon>
        <taxon>Acidobacteriota</taxon>
        <taxon>Terriglobia</taxon>
        <taxon>Terriglobales</taxon>
        <taxon>Acidobacteriaceae</taxon>
        <taxon>Candidatus Sulfuritelmatomonas</taxon>
    </lineage>
</organism>
<evidence type="ECO:0000313" key="3">
    <source>
        <dbReference type="Proteomes" id="UP000239735"/>
    </source>
</evidence>
<evidence type="ECO:0000313" key="2">
    <source>
        <dbReference type="EMBL" id="SPE28925.1"/>
    </source>
</evidence>
<keyword evidence="1" id="KW-0472">Membrane</keyword>
<reference evidence="3" key="1">
    <citation type="submission" date="2018-02" db="EMBL/GenBank/DDBJ databases">
        <authorList>
            <person name="Hausmann B."/>
        </authorList>
    </citation>
    <scope>NUCLEOTIDE SEQUENCE [LARGE SCALE GENOMIC DNA]</scope>
    <source>
        <strain evidence="3">Peat soil MAG SbA5</strain>
    </source>
</reference>
<keyword evidence="1" id="KW-0812">Transmembrane</keyword>
<proteinExistence type="predicted"/>
<accession>A0A2N9M0C7</accession>
<name>A0A2N9M0C7_9BACT</name>
<dbReference type="EMBL" id="OKRB01000130">
    <property type="protein sequence ID" value="SPE28925.1"/>
    <property type="molecule type" value="Genomic_DNA"/>
</dbReference>
<dbReference type="AlphaFoldDB" id="A0A2N9M0C7"/>
<dbReference type="OrthoDB" id="120204at2"/>
<keyword evidence="1" id="KW-1133">Transmembrane helix</keyword>
<evidence type="ECO:0000256" key="1">
    <source>
        <dbReference type="SAM" id="Phobius"/>
    </source>
</evidence>
<feature type="transmembrane region" description="Helical" evidence="1">
    <location>
        <begin position="14"/>
        <end position="37"/>
    </location>
</feature>
<dbReference type="Proteomes" id="UP000239735">
    <property type="component" value="Unassembled WGS sequence"/>
</dbReference>
<sequence length="182" mass="20010">MSQHFSTPTTRSRWAVHFFVPLGCALLCVVIVVPWIVRAGGGEGGFDGVVNSLESRYHAHATRIPFMFLASVIAGGATHGGVGGIHVAEFEHFSAPVDGEELNRMVEEKLGQGWERMIRETSRHGGEQTLIFARPAGRRMALFVLDANGHELDVVQVCVDPDLLNETIRKYEHHDHDGEASN</sequence>